<proteinExistence type="predicted"/>
<dbReference type="Proteomes" id="UP000297396">
    <property type="component" value="Unassembled WGS sequence"/>
</dbReference>
<organism evidence="1 2">
    <name type="scientific">Muribacter muris</name>
    <dbReference type="NCBI Taxonomy" id="67855"/>
    <lineage>
        <taxon>Bacteria</taxon>
        <taxon>Pseudomonadati</taxon>
        <taxon>Pseudomonadota</taxon>
        <taxon>Gammaproteobacteria</taxon>
        <taxon>Pasteurellales</taxon>
        <taxon>Pasteurellaceae</taxon>
        <taxon>Muribacter</taxon>
    </lineage>
</organism>
<evidence type="ECO:0000313" key="2">
    <source>
        <dbReference type="Proteomes" id="UP000297396"/>
    </source>
</evidence>
<sequence length="154" mass="18060">MCELFNVLPDWLSAIATLILAYLAYQAKNEWIKPEVLTVKKEIIRCLILLDSNFEKIDEITQNNIRFSKMMNSNDNVLSNPEKSRINEENNQLILNLESWLAFLMILVIEKDKQVIQQEIRSLKKIILTQNTVLSSIQYRKIRVNLIDILNNIK</sequence>
<dbReference type="EMBL" id="SPPA01000004">
    <property type="protein sequence ID" value="TFV12222.1"/>
    <property type="molecule type" value="Genomic_DNA"/>
</dbReference>
<gene>
    <name evidence="1" type="ORF">E4T80_03035</name>
</gene>
<protein>
    <submittedName>
        <fullName evidence="1">Uncharacterized protein</fullName>
    </submittedName>
</protein>
<dbReference type="AlphaFoldDB" id="A0A4Y9K3X3"/>
<evidence type="ECO:0000313" key="1">
    <source>
        <dbReference type="EMBL" id="TFV12222.1"/>
    </source>
</evidence>
<name>A0A4Y9K3X3_9PAST</name>
<comment type="caution">
    <text evidence="1">The sequence shown here is derived from an EMBL/GenBank/DDBJ whole genome shotgun (WGS) entry which is preliminary data.</text>
</comment>
<dbReference type="RefSeq" id="WP_135054828.1">
    <property type="nucleotide sequence ID" value="NZ_JADGLC010000004.1"/>
</dbReference>
<accession>A0A4Y9K3X3</accession>
<reference evidence="1 2" key="1">
    <citation type="submission" date="2019-03" db="EMBL/GenBank/DDBJ databases">
        <title>Diversity of the mouse oral microbiome.</title>
        <authorList>
            <person name="Joseph S."/>
            <person name="Aduse-Opoku J."/>
            <person name="Curtis M."/>
            <person name="Wade W."/>
            <person name="Hashim A."/>
        </authorList>
    </citation>
    <scope>NUCLEOTIDE SEQUENCE [LARGE SCALE GENOMIC DNA]</scope>
    <source>
        <strain evidence="1 2">WT12</strain>
    </source>
</reference>